<feature type="signal peptide" evidence="1">
    <location>
        <begin position="1"/>
        <end position="22"/>
    </location>
</feature>
<sequence>MKYLQLILILGLTLALTTTSQSEILDPNDILFSQEDYTSSTNIQAQSIETKDQQWVVQELIQDNIQNEVMTDFELQHALITKDDLSDIPDIQMGTQNALFLQRRKN</sequence>
<dbReference type="Proteomes" id="UP000688137">
    <property type="component" value="Unassembled WGS sequence"/>
</dbReference>
<evidence type="ECO:0000313" key="2">
    <source>
        <dbReference type="EMBL" id="CAD8086702.1"/>
    </source>
</evidence>
<feature type="chain" id="PRO_5035830796" evidence="1">
    <location>
        <begin position="23"/>
        <end position="106"/>
    </location>
</feature>
<protein>
    <submittedName>
        <fullName evidence="2">Uncharacterized protein</fullName>
    </submittedName>
</protein>
<accession>A0A8S1N3Z0</accession>
<dbReference type="EMBL" id="CAJJDM010000080">
    <property type="protein sequence ID" value="CAD8086702.1"/>
    <property type="molecule type" value="Genomic_DNA"/>
</dbReference>
<gene>
    <name evidence="2" type="ORF">PPRIM_AZ9-3.1.T0770054</name>
</gene>
<evidence type="ECO:0000313" key="3">
    <source>
        <dbReference type="Proteomes" id="UP000688137"/>
    </source>
</evidence>
<dbReference type="AlphaFoldDB" id="A0A8S1N3Z0"/>
<keyword evidence="3" id="KW-1185">Reference proteome</keyword>
<dbReference type="OMA" id="WVVQELI"/>
<name>A0A8S1N3Z0_PARPR</name>
<comment type="caution">
    <text evidence="2">The sequence shown here is derived from an EMBL/GenBank/DDBJ whole genome shotgun (WGS) entry which is preliminary data.</text>
</comment>
<proteinExistence type="predicted"/>
<reference evidence="2" key="1">
    <citation type="submission" date="2021-01" db="EMBL/GenBank/DDBJ databases">
        <authorList>
            <consortium name="Genoscope - CEA"/>
            <person name="William W."/>
        </authorList>
    </citation>
    <scope>NUCLEOTIDE SEQUENCE</scope>
</reference>
<organism evidence="2 3">
    <name type="scientific">Paramecium primaurelia</name>
    <dbReference type="NCBI Taxonomy" id="5886"/>
    <lineage>
        <taxon>Eukaryota</taxon>
        <taxon>Sar</taxon>
        <taxon>Alveolata</taxon>
        <taxon>Ciliophora</taxon>
        <taxon>Intramacronucleata</taxon>
        <taxon>Oligohymenophorea</taxon>
        <taxon>Peniculida</taxon>
        <taxon>Parameciidae</taxon>
        <taxon>Paramecium</taxon>
    </lineage>
</organism>
<keyword evidence="1" id="KW-0732">Signal</keyword>
<evidence type="ECO:0000256" key="1">
    <source>
        <dbReference type="SAM" id="SignalP"/>
    </source>
</evidence>